<comment type="subcellular location">
    <subcellularLocation>
        <location evidence="1">Membrane</location>
        <topology evidence="1">Multi-pass membrane protein</topology>
    </subcellularLocation>
</comment>
<dbReference type="InterPro" id="IPR044880">
    <property type="entry name" value="NCX_ion-bd_dom_sf"/>
</dbReference>
<dbReference type="GO" id="GO:0008273">
    <property type="term" value="F:calcium, potassium:sodium antiporter activity"/>
    <property type="evidence" value="ECO:0007669"/>
    <property type="project" value="TreeGrafter"/>
</dbReference>
<feature type="domain" description="Sodium/calcium exchanger membrane region" evidence="9">
    <location>
        <begin position="30"/>
        <end position="175"/>
    </location>
</feature>
<dbReference type="PANTHER" id="PTHR10846">
    <property type="entry name" value="SODIUM/POTASSIUM/CALCIUM EXCHANGER"/>
    <property type="match status" value="1"/>
</dbReference>
<dbReference type="InterPro" id="IPR004481">
    <property type="entry name" value="K/Na/Ca-exchanger"/>
</dbReference>
<keyword evidence="3" id="KW-0813">Transport</keyword>
<proteinExistence type="inferred from homology"/>
<dbReference type="PANTHER" id="PTHR10846:SF8">
    <property type="entry name" value="INNER MEMBRANE PROTEIN YRBG"/>
    <property type="match status" value="1"/>
</dbReference>
<keyword evidence="5 8" id="KW-1133">Transmembrane helix</keyword>
<evidence type="ECO:0000256" key="8">
    <source>
        <dbReference type="SAM" id="Phobius"/>
    </source>
</evidence>
<evidence type="ECO:0000256" key="7">
    <source>
        <dbReference type="SAM" id="MobiDB-lite"/>
    </source>
</evidence>
<feature type="transmembrane region" description="Helical" evidence="8">
    <location>
        <begin position="130"/>
        <end position="148"/>
    </location>
</feature>
<protein>
    <recommendedName>
        <fullName evidence="9">Sodium/calcium exchanger membrane region domain-containing protein</fullName>
    </recommendedName>
</protein>
<feature type="transmembrane region" description="Helical" evidence="8">
    <location>
        <begin position="400"/>
        <end position="423"/>
    </location>
</feature>
<evidence type="ECO:0000256" key="2">
    <source>
        <dbReference type="ARBA" id="ARBA00005364"/>
    </source>
</evidence>
<evidence type="ECO:0000256" key="4">
    <source>
        <dbReference type="ARBA" id="ARBA00022692"/>
    </source>
</evidence>
<dbReference type="GO" id="GO:0005886">
    <property type="term" value="C:plasma membrane"/>
    <property type="evidence" value="ECO:0007669"/>
    <property type="project" value="TreeGrafter"/>
</dbReference>
<feature type="compositionally biased region" description="Basic and acidic residues" evidence="7">
    <location>
        <begin position="209"/>
        <end position="220"/>
    </location>
</feature>
<dbReference type="InterPro" id="IPR004837">
    <property type="entry name" value="NaCa_Exmemb"/>
</dbReference>
<comment type="similarity">
    <text evidence="2">Belongs to the Ca(2+):cation antiporter (CaCA) (TC 2.A.19) family. SLC24A subfamily.</text>
</comment>
<feature type="transmembrane region" description="Helical" evidence="8">
    <location>
        <begin position="154"/>
        <end position="176"/>
    </location>
</feature>
<feature type="region of interest" description="Disordered" evidence="7">
    <location>
        <begin position="206"/>
        <end position="318"/>
    </location>
</feature>
<feature type="transmembrane region" description="Helical" evidence="8">
    <location>
        <begin position="470"/>
        <end position="491"/>
    </location>
</feature>
<dbReference type="EMBL" id="HBIV01038478">
    <property type="protein sequence ID" value="CAE0675555.1"/>
    <property type="molecule type" value="Transcribed_RNA"/>
</dbReference>
<dbReference type="GO" id="GO:0005262">
    <property type="term" value="F:calcium channel activity"/>
    <property type="evidence" value="ECO:0007669"/>
    <property type="project" value="TreeGrafter"/>
</dbReference>
<dbReference type="Gene3D" id="1.20.1420.30">
    <property type="entry name" value="NCX, central ion-binding region"/>
    <property type="match status" value="2"/>
</dbReference>
<feature type="transmembrane region" description="Helical" evidence="8">
    <location>
        <begin position="20"/>
        <end position="44"/>
    </location>
</feature>
<sequence>MGFSVVALIDGSSGCGDKSLLGYGGLPIWIIAMIYLMTGLYLVCEHHFVPSLQILGKELGLSEDAQGATIMAAGSSSPEFFTALIGVLFYAKENPGPGTIVGSAVFNVSVIVGCCALFAPRPLMLNKFSLYRDSISYLITSIVLLLFYEVITPGYIDIWESLLMVCFYVLYAVVVCRREKTVELLNRIFGRCISNQNQTFTRVPADDEDIRHGNDGRQMEMHVIGNGTPRSDSLGDSNDHVIPSDHVLPIARVNGMEERDGEKETEGTEEGKEEIKDKNENHVDRLRPRSGSDGTQLDEPLTLSVAEPGEQKRRTHSRQMSIITTQISRCGTIAETVYVYAKKPMEIAFKYTIPDPEYFTFKYCFVLTFVMSVAWLAILTFLVVDLAEKFGHCCLISEDLIGLSILAVGSSLPDCISSVLIAMECKGDMAVCNALGSNVFDILLCLGFTFFLQSCIQKGASIKVEHGPGFLSLLGGLFLLQAIFNGILAWSNHMLQRWHGYTLIALYFFFLCYFFFDYEYIVPNIEG</sequence>
<reference evidence="10" key="1">
    <citation type="submission" date="2021-01" db="EMBL/GenBank/DDBJ databases">
        <authorList>
            <person name="Corre E."/>
            <person name="Pelletier E."/>
            <person name="Niang G."/>
            <person name="Scheremetjew M."/>
            <person name="Finn R."/>
            <person name="Kale V."/>
            <person name="Holt S."/>
            <person name="Cochrane G."/>
            <person name="Meng A."/>
            <person name="Brown T."/>
            <person name="Cohen L."/>
        </authorList>
    </citation>
    <scope>NUCLEOTIDE SEQUENCE</scope>
    <source>
        <strain evidence="10">CCCM811</strain>
    </source>
</reference>
<feature type="transmembrane region" description="Helical" evidence="8">
    <location>
        <begin position="97"/>
        <end position="118"/>
    </location>
</feature>
<keyword evidence="6 8" id="KW-0472">Membrane</keyword>
<evidence type="ECO:0000256" key="1">
    <source>
        <dbReference type="ARBA" id="ARBA00004141"/>
    </source>
</evidence>
<accession>A0A7S3Z8Y9</accession>
<evidence type="ECO:0000256" key="5">
    <source>
        <dbReference type="ARBA" id="ARBA00022989"/>
    </source>
</evidence>
<dbReference type="GO" id="GO:0006874">
    <property type="term" value="P:intracellular calcium ion homeostasis"/>
    <property type="evidence" value="ECO:0007669"/>
    <property type="project" value="TreeGrafter"/>
</dbReference>
<keyword evidence="4 8" id="KW-0812">Transmembrane</keyword>
<dbReference type="NCBIfam" id="TIGR00367">
    <property type="entry name" value="calcium/sodium antiporter"/>
    <property type="match status" value="1"/>
</dbReference>
<organism evidence="10">
    <name type="scientific">Lotharella globosa</name>
    <dbReference type="NCBI Taxonomy" id="91324"/>
    <lineage>
        <taxon>Eukaryota</taxon>
        <taxon>Sar</taxon>
        <taxon>Rhizaria</taxon>
        <taxon>Cercozoa</taxon>
        <taxon>Chlorarachniophyceae</taxon>
        <taxon>Lotharella</taxon>
    </lineage>
</organism>
<feature type="compositionally biased region" description="Basic and acidic residues" evidence="7">
    <location>
        <begin position="255"/>
        <end position="287"/>
    </location>
</feature>
<dbReference type="AlphaFoldDB" id="A0A7S3Z8Y9"/>
<evidence type="ECO:0000313" key="10">
    <source>
        <dbReference type="EMBL" id="CAE0675555.1"/>
    </source>
</evidence>
<dbReference type="Pfam" id="PF01699">
    <property type="entry name" value="Na_Ca_ex"/>
    <property type="match status" value="2"/>
</dbReference>
<feature type="transmembrane region" description="Helical" evidence="8">
    <location>
        <begin position="363"/>
        <end position="384"/>
    </location>
</feature>
<evidence type="ECO:0000256" key="6">
    <source>
        <dbReference type="ARBA" id="ARBA00023136"/>
    </source>
</evidence>
<gene>
    <name evidence="10" type="ORF">LGLO00237_LOCUS27332</name>
</gene>
<evidence type="ECO:0000256" key="3">
    <source>
        <dbReference type="ARBA" id="ARBA00022449"/>
    </source>
</evidence>
<name>A0A7S3Z8Y9_9EUKA</name>
<keyword evidence="3" id="KW-0050">Antiport</keyword>
<evidence type="ECO:0000259" key="9">
    <source>
        <dbReference type="Pfam" id="PF01699"/>
    </source>
</evidence>
<feature type="transmembrane region" description="Helical" evidence="8">
    <location>
        <begin position="430"/>
        <end position="450"/>
    </location>
</feature>
<feature type="transmembrane region" description="Helical" evidence="8">
    <location>
        <begin position="498"/>
        <end position="516"/>
    </location>
</feature>
<feature type="domain" description="Sodium/calcium exchanger membrane region" evidence="9">
    <location>
        <begin position="366"/>
        <end position="515"/>
    </location>
</feature>